<organism evidence="3 4">
    <name type="scientific">Kushneria marisflavi</name>
    <dbReference type="NCBI Taxonomy" id="157779"/>
    <lineage>
        <taxon>Bacteria</taxon>
        <taxon>Pseudomonadati</taxon>
        <taxon>Pseudomonadota</taxon>
        <taxon>Gammaproteobacteria</taxon>
        <taxon>Oceanospirillales</taxon>
        <taxon>Halomonadaceae</taxon>
        <taxon>Kushneria</taxon>
    </lineage>
</organism>
<proteinExistence type="predicted"/>
<keyword evidence="1" id="KW-0732">Signal</keyword>
<evidence type="ECO:0000259" key="2">
    <source>
        <dbReference type="Pfam" id="PF01425"/>
    </source>
</evidence>
<dbReference type="AlphaFoldDB" id="A0A240UM62"/>
<dbReference type="OrthoDB" id="8872210at2"/>
<protein>
    <recommendedName>
        <fullName evidence="2">Amidase domain-containing protein</fullName>
    </recommendedName>
</protein>
<dbReference type="EMBL" id="CP021358">
    <property type="protein sequence ID" value="ART62581.1"/>
    <property type="molecule type" value="Genomic_DNA"/>
</dbReference>
<gene>
    <name evidence="3" type="ORF">B9H00_05560</name>
</gene>
<dbReference type="InterPro" id="IPR036928">
    <property type="entry name" value="AS_sf"/>
</dbReference>
<dbReference type="Pfam" id="PF01425">
    <property type="entry name" value="Amidase"/>
    <property type="match status" value="1"/>
</dbReference>
<dbReference type="RefSeq" id="WP_086899811.1">
    <property type="nucleotide sequence ID" value="NZ_CP021358.1"/>
</dbReference>
<dbReference type="KEGG" id="kma:B9H00_05560"/>
<accession>A0A240UM62</accession>
<feature type="chain" id="PRO_5012715214" description="Amidase domain-containing protein" evidence="1">
    <location>
        <begin position="32"/>
        <end position="570"/>
    </location>
</feature>
<dbReference type="InterPro" id="IPR023631">
    <property type="entry name" value="Amidase_dom"/>
</dbReference>
<dbReference type="PANTHER" id="PTHR42678">
    <property type="entry name" value="AMIDASE"/>
    <property type="match status" value="1"/>
</dbReference>
<reference evidence="3 4" key="1">
    <citation type="submission" date="2017-05" db="EMBL/GenBank/DDBJ databases">
        <authorList>
            <person name="Song R."/>
            <person name="Chenine A.L."/>
            <person name="Ruprecht R.M."/>
        </authorList>
    </citation>
    <scope>NUCLEOTIDE SEQUENCE [LARGE SCALE GENOMIC DNA]</scope>
    <source>
        <strain evidence="3">SW32</strain>
    </source>
</reference>
<dbReference type="Proteomes" id="UP000194457">
    <property type="component" value="Chromosome"/>
</dbReference>
<sequence>MMSRLWFSRRLCWRLASGMLMGVILASSASAGEDSGGVASPSNDPSLHLERKSLPELRDMLDRGEVTSEQLTRFYLARIGALDDQGPHINAMLDLAPGAIARARELDRHRHEGGHGPLYGIPFVIKDNVDVKGLPSSGGSMVLANAYPKDSAHVVQRLEQAGAILLGKTNMTEFAASYGEPGYSSRGGITRNPWRLDRSVLGSSSGSAAAVAAGFAPFAIGTDTEGSVRGPAHAAGLVAMRPTLGRVSRDGIIPLAMSFDTPAPMTRTVQGNAWVLSVMTGRDEADDTTWFDDDAPLKGLDPITVPDTATPLEGLRVGVIEHREAGNAEIETHFAQALKRLETLGATPVRVTLEKHYLDLWPTAVGPVHQAEFQPQLERYLRQFDADQPHTLKEIMERCEALNKRAGDHPPVTPGRIRGMQYRLDERLEGSPEYLEVVSRRLPELREHLAQFLADNHLDALVFPTEACPAPPLTDGRHDDYECTAREPFALGYIASATGFPELTVPMGMTRAGVPVGLSLLGSERQETVLYRMGLAFMHDVADDKTLTLPAMAPLSAPGQALDTPDRRSS</sequence>
<evidence type="ECO:0000313" key="3">
    <source>
        <dbReference type="EMBL" id="ART62581.1"/>
    </source>
</evidence>
<dbReference type="PANTHER" id="PTHR42678:SF34">
    <property type="entry name" value="OS04G0183300 PROTEIN"/>
    <property type="match status" value="1"/>
</dbReference>
<name>A0A240UM62_9GAMM</name>
<dbReference type="Gene3D" id="3.90.1300.10">
    <property type="entry name" value="Amidase signature (AS) domain"/>
    <property type="match status" value="1"/>
</dbReference>
<feature type="domain" description="Amidase" evidence="2">
    <location>
        <begin position="71"/>
        <end position="528"/>
    </location>
</feature>
<keyword evidence="4" id="KW-1185">Reference proteome</keyword>
<dbReference type="SUPFAM" id="SSF75304">
    <property type="entry name" value="Amidase signature (AS) enzymes"/>
    <property type="match status" value="1"/>
</dbReference>
<evidence type="ECO:0000313" key="4">
    <source>
        <dbReference type="Proteomes" id="UP000194457"/>
    </source>
</evidence>
<feature type="signal peptide" evidence="1">
    <location>
        <begin position="1"/>
        <end position="31"/>
    </location>
</feature>
<evidence type="ECO:0000256" key="1">
    <source>
        <dbReference type="SAM" id="SignalP"/>
    </source>
</evidence>